<dbReference type="NCBIfam" id="TIGR01053">
    <property type="entry name" value="LSD1"/>
    <property type="match status" value="1"/>
</dbReference>
<evidence type="ECO:0000313" key="6">
    <source>
        <dbReference type="Proteomes" id="UP000836841"/>
    </source>
</evidence>
<dbReference type="PANTHER" id="PTHR48104">
    <property type="entry name" value="METACASPASE-4"/>
    <property type="match status" value="1"/>
</dbReference>
<dbReference type="Pfam" id="PF06943">
    <property type="entry name" value="zf-LSD1"/>
    <property type="match status" value="1"/>
</dbReference>
<keyword evidence="6" id="KW-1185">Reference proteome</keyword>
<dbReference type="Pfam" id="PF00656">
    <property type="entry name" value="Peptidase_C14"/>
    <property type="match status" value="1"/>
</dbReference>
<gene>
    <name evidence="5" type="ORF">TAV2_LOCUS24484</name>
</gene>
<feature type="domain" description="Peptidase C14 caspase" evidence="3">
    <location>
        <begin position="153"/>
        <end position="392"/>
    </location>
</feature>
<dbReference type="PANTHER" id="PTHR48104:SF45">
    <property type="entry name" value="METACASPASE-2"/>
    <property type="match status" value="1"/>
</dbReference>
<evidence type="ECO:0000259" key="3">
    <source>
        <dbReference type="Pfam" id="PF00656"/>
    </source>
</evidence>
<name>A0AAU9T2T5_THLAR</name>
<protein>
    <submittedName>
        <fullName evidence="5">Uncharacterized protein</fullName>
    </submittedName>
</protein>
<organism evidence="5 6">
    <name type="scientific">Thlaspi arvense</name>
    <name type="common">Field penny-cress</name>
    <dbReference type="NCBI Taxonomy" id="13288"/>
    <lineage>
        <taxon>Eukaryota</taxon>
        <taxon>Viridiplantae</taxon>
        <taxon>Streptophyta</taxon>
        <taxon>Embryophyta</taxon>
        <taxon>Tracheophyta</taxon>
        <taxon>Spermatophyta</taxon>
        <taxon>Magnoliopsida</taxon>
        <taxon>eudicotyledons</taxon>
        <taxon>Gunneridae</taxon>
        <taxon>Pentapetalae</taxon>
        <taxon>rosids</taxon>
        <taxon>malvids</taxon>
        <taxon>Brassicales</taxon>
        <taxon>Brassicaceae</taxon>
        <taxon>Thlaspideae</taxon>
        <taxon>Thlaspi</taxon>
    </lineage>
</organism>
<evidence type="ECO:0000256" key="1">
    <source>
        <dbReference type="ARBA" id="ARBA00009005"/>
    </source>
</evidence>
<accession>A0AAU9T2T5</accession>
<sequence>MLLLVDCSSCRTPLHLPPGATRIRCSVCHAFTLVAPEPRLQSHPHAPPSPLPFPNSIPTPSHSVYPPPAPLNHVPAPSHSVYPPPSPPPFNHAPSAPPPFSHEPLSPFDHSPPASYPVIHASTELYPYNHAPPAPFPYDHAPPGPPPPVHGQKRAVIVGVSYKNTKDELKGCINDANCMKFMLMKRFHFPESCILMLTEEETDPLRWPTKNNITMAMHWLVLGCKAGDSLVFHFSGHGNNQMDNNGDEVDGFDETLLPVDHATSGVIVDDEINATIVRPLPYGVKLHAIVDACHSGTVMDLPYLCRMDRLGKYDWEDHRPPSGMWKGTSGGEVFSFTGCDDDQTSADTPQLSGSAWTGAMTYAFIQAIERGHGTTYGSLLNAMRSTVHEIFDKNKGRELIEVEGADLLTTLLGLLILGAAPPEDEEVNQAPQKTQICWCVGMLPQEPQLSANEPFAVYGKPFSL</sequence>
<dbReference type="GO" id="GO:0006508">
    <property type="term" value="P:proteolysis"/>
    <property type="evidence" value="ECO:0007669"/>
    <property type="project" value="InterPro"/>
</dbReference>
<dbReference type="GO" id="GO:0004197">
    <property type="term" value="F:cysteine-type endopeptidase activity"/>
    <property type="evidence" value="ECO:0007669"/>
    <property type="project" value="InterPro"/>
</dbReference>
<evidence type="ECO:0000256" key="2">
    <source>
        <dbReference type="SAM" id="MobiDB-lite"/>
    </source>
</evidence>
<feature type="compositionally biased region" description="Pro residues" evidence="2">
    <location>
        <begin position="82"/>
        <end position="101"/>
    </location>
</feature>
<dbReference type="InterPro" id="IPR011600">
    <property type="entry name" value="Pept_C14_caspase"/>
</dbReference>
<feature type="domain" description="Zinc finger LSD1-type" evidence="4">
    <location>
        <begin position="7"/>
        <end position="30"/>
    </location>
</feature>
<evidence type="ECO:0000313" key="5">
    <source>
        <dbReference type="EMBL" id="CAH2078010.1"/>
    </source>
</evidence>
<feature type="compositionally biased region" description="Low complexity" evidence="2">
    <location>
        <begin position="71"/>
        <end position="81"/>
    </location>
</feature>
<dbReference type="Proteomes" id="UP000836841">
    <property type="component" value="Chromosome 7"/>
</dbReference>
<reference evidence="5 6" key="1">
    <citation type="submission" date="2022-03" db="EMBL/GenBank/DDBJ databases">
        <authorList>
            <person name="Nunn A."/>
            <person name="Chopra R."/>
            <person name="Nunn A."/>
            <person name="Contreras Garrido A."/>
        </authorList>
    </citation>
    <scope>NUCLEOTIDE SEQUENCE [LARGE SCALE GENOMIC DNA]</scope>
</reference>
<dbReference type="InterPro" id="IPR050452">
    <property type="entry name" value="Metacaspase"/>
</dbReference>
<evidence type="ECO:0000259" key="4">
    <source>
        <dbReference type="Pfam" id="PF06943"/>
    </source>
</evidence>
<dbReference type="InterPro" id="IPR005735">
    <property type="entry name" value="Znf_LSD1"/>
</dbReference>
<proteinExistence type="inferred from homology"/>
<comment type="similarity">
    <text evidence="1">Belongs to the peptidase C14B family.</text>
</comment>
<feature type="compositionally biased region" description="Pro residues" evidence="2">
    <location>
        <begin position="45"/>
        <end position="57"/>
    </location>
</feature>
<dbReference type="Gene3D" id="3.40.50.12660">
    <property type="match status" value="1"/>
</dbReference>
<feature type="region of interest" description="Disordered" evidence="2">
    <location>
        <begin position="39"/>
        <end position="113"/>
    </location>
</feature>
<dbReference type="AlphaFoldDB" id="A0AAU9T2T5"/>
<dbReference type="GO" id="GO:0005737">
    <property type="term" value="C:cytoplasm"/>
    <property type="evidence" value="ECO:0007669"/>
    <property type="project" value="TreeGrafter"/>
</dbReference>
<dbReference type="EMBL" id="OU466863">
    <property type="protein sequence ID" value="CAH2078010.1"/>
    <property type="molecule type" value="Genomic_DNA"/>
</dbReference>